<dbReference type="Pfam" id="PF01047">
    <property type="entry name" value="MarR"/>
    <property type="match status" value="1"/>
</dbReference>
<dbReference type="RefSeq" id="WP_145853863.1">
    <property type="nucleotide sequence ID" value="NZ_RPFW01000003.1"/>
</dbReference>
<keyword evidence="3" id="KW-1185">Reference proteome</keyword>
<organism evidence="2 3">
    <name type="scientific">Trebonia kvetii</name>
    <dbReference type="NCBI Taxonomy" id="2480626"/>
    <lineage>
        <taxon>Bacteria</taxon>
        <taxon>Bacillati</taxon>
        <taxon>Actinomycetota</taxon>
        <taxon>Actinomycetes</taxon>
        <taxon>Streptosporangiales</taxon>
        <taxon>Treboniaceae</taxon>
        <taxon>Trebonia</taxon>
    </lineage>
</organism>
<name>A0A6P2C3A4_9ACTN</name>
<dbReference type="Gene3D" id="1.10.10.10">
    <property type="entry name" value="Winged helix-like DNA-binding domain superfamily/Winged helix DNA-binding domain"/>
    <property type="match status" value="1"/>
</dbReference>
<dbReference type="EMBL" id="RPFW01000003">
    <property type="protein sequence ID" value="TVZ03993.1"/>
    <property type="molecule type" value="Genomic_DNA"/>
</dbReference>
<dbReference type="InterPro" id="IPR036390">
    <property type="entry name" value="WH_DNA-bd_sf"/>
</dbReference>
<dbReference type="PROSITE" id="PS50995">
    <property type="entry name" value="HTH_MARR_2"/>
    <property type="match status" value="1"/>
</dbReference>
<dbReference type="PANTHER" id="PTHR33164:SF99">
    <property type="entry name" value="MARR FAMILY REGULATORY PROTEIN"/>
    <property type="match status" value="1"/>
</dbReference>
<protein>
    <submittedName>
        <fullName evidence="2">MarR family transcriptional regulator</fullName>
    </submittedName>
</protein>
<dbReference type="InterPro" id="IPR039422">
    <property type="entry name" value="MarR/SlyA-like"/>
</dbReference>
<sequence>MTAVWLSDDEQRAWRTYLRMSSLLPAALNRQLQQDCGLTLPEYEVLVQLSESPCHRLRPFQICEALNWEQSRLSHQLTRMERRGLVSRRECAADGRGALIELTAAGAELIGAAAPRHVAAVRGLVFDRLSDAERTAFEEACSRIVATLTEPS</sequence>
<proteinExistence type="predicted"/>
<comment type="caution">
    <text evidence="2">The sequence shown here is derived from an EMBL/GenBank/DDBJ whole genome shotgun (WGS) entry which is preliminary data.</text>
</comment>
<dbReference type="AlphaFoldDB" id="A0A6P2C3A4"/>
<dbReference type="PRINTS" id="PR00598">
    <property type="entry name" value="HTHMARR"/>
</dbReference>
<dbReference type="InterPro" id="IPR000835">
    <property type="entry name" value="HTH_MarR-typ"/>
</dbReference>
<dbReference type="GO" id="GO:0003700">
    <property type="term" value="F:DNA-binding transcription factor activity"/>
    <property type="evidence" value="ECO:0007669"/>
    <property type="project" value="InterPro"/>
</dbReference>
<dbReference type="InterPro" id="IPR036388">
    <property type="entry name" value="WH-like_DNA-bd_sf"/>
</dbReference>
<gene>
    <name evidence="2" type="ORF">EAS64_16355</name>
</gene>
<dbReference type="Proteomes" id="UP000460272">
    <property type="component" value="Unassembled WGS sequence"/>
</dbReference>
<feature type="domain" description="HTH marR-type" evidence="1">
    <location>
        <begin position="10"/>
        <end position="146"/>
    </location>
</feature>
<dbReference type="SUPFAM" id="SSF46785">
    <property type="entry name" value="Winged helix' DNA-binding domain"/>
    <property type="match status" value="1"/>
</dbReference>
<dbReference type="OrthoDB" id="3254910at2"/>
<evidence type="ECO:0000259" key="1">
    <source>
        <dbReference type="PROSITE" id="PS50995"/>
    </source>
</evidence>
<accession>A0A6P2C3A4</accession>
<dbReference type="PANTHER" id="PTHR33164">
    <property type="entry name" value="TRANSCRIPTIONAL REGULATOR, MARR FAMILY"/>
    <property type="match status" value="1"/>
</dbReference>
<dbReference type="SMART" id="SM00347">
    <property type="entry name" value="HTH_MARR"/>
    <property type="match status" value="1"/>
</dbReference>
<reference evidence="2 3" key="1">
    <citation type="submission" date="2018-11" db="EMBL/GenBank/DDBJ databases">
        <title>Trebonia kvetii gen.nov., sp.nov., a novel acidophilic actinobacterium, and proposal of the new actinobacterial family Treboniaceae fam. nov.</title>
        <authorList>
            <person name="Rapoport D."/>
            <person name="Sagova-Mareckova M."/>
            <person name="Sedlacek I."/>
            <person name="Provaznik J."/>
            <person name="Kralova S."/>
            <person name="Pavlinic D."/>
            <person name="Benes V."/>
            <person name="Kopecky J."/>
        </authorList>
    </citation>
    <scope>NUCLEOTIDE SEQUENCE [LARGE SCALE GENOMIC DNA]</scope>
    <source>
        <strain evidence="2 3">15Tr583</strain>
    </source>
</reference>
<evidence type="ECO:0000313" key="2">
    <source>
        <dbReference type="EMBL" id="TVZ03993.1"/>
    </source>
</evidence>
<dbReference type="GO" id="GO:0006950">
    <property type="term" value="P:response to stress"/>
    <property type="evidence" value="ECO:0007669"/>
    <property type="project" value="TreeGrafter"/>
</dbReference>
<evidence type="ECO:0000313" key="3">
    <source>
        <dbReference type="Proteomes" id="UP000460272"/>
    </source>
</evidence>